<protein>
    <submittedName>
        <fullName evidence="1">DUF3795 domain-containing protein</fullName>
    </submittedName>
</protein>
<proteinExistence type="predicted"/>
<organism evidence="1 2">
    <name type="scientific">Solidesulfovibrio aerotolerans</name>
    <dbReference type="NCBI Taxonomy" id="295255"/>
    <lineage>
        <taxon>Bacteria</taxon>
        <taxon>Pseudomonadati</taxon>
        <taxon>Thermodesulfobacteriota</taxon>
        <taxon>Desulfovibrionia</taxon>
        <taxon>Desulfovibrionales</taxon>
        <taxon>Desulfovibrionaceae</taxon>
        <taxon>Solidesulfovibrio</taxon>
    </lineage>
</organism>
<dbReference type="InterPro" id="IPR024227">
    <property type="entry name" value="DUF3795"/>
</dbReference>
<dbReference type="Proteomes" id="UP000482487">
    <property type="component" value="Unassembled WGS sequence"/>
</dbReference>
<name>A0A7C9INF8_9BACT</name>
<comment type="caution">
    <text evidence="1">The sequence shown here is derived from an EMBL/GenBank/DDBJ whole genome shotgun (WGS) entry which is preliminary data.</text>
</comment>
<sequence>MTDDALLRRIAPCGLDCGRCLDNPDSPIGRHARELARELGGFGRRAAFFSQLDPVFAAYPEFERVLTRLGQGGCASCRTGTCLLGDCRVKDCVRERGLAFCFACADFAACDPGLPPGLAERWRANNRRMADIGLEAYALWLDGQPRY</sequence>
<evidence type="ECO:0000313" key="2">
    <source>
        <dbReference type="Proteomes" id="UP000482487"/>
    </source>
</evidence>
<evidence type="ECO:0000313" key="1">
    <source>
        <dbReference type="EMBL" id="MYL84206.1"/>
    </source>
</evidence>
<gene>
    <name evidence="1" type="ORF">GTA51_13825</name>
</gene>
<keyword evidence="2" id="KW-1185">Reference proteome</keyword>
<reference evidence="1 2" key="1">
    <citation type="submission" date="2020-01" db="EMBL/GenBank/DDBJ databases">
        <title>Genome sequence of Desulfovibrio aerotolerans DSM 16695(T).</title>
        <authorList>
            <person name="Karnachuk O."/>
            <person name="Avakyan M."/>
            <person name="Mardanov A."/>
            <person name="Kadnikov V."/>
            <person name="Ravin N."/>
        </authorList>
    </citation>
    <scope>NUCLEOTIDE SEQUENCE [LARGE SCALE GENOMIC DNA]</scope>
    <source>
        <strain evidence="1 2">DSM 16695</strain>
    </source>
</reference>
<dbReference type="RefSeq" id="WP_160962003.1">
    <property type="nucleotide sequence ID" value="NZ_WVUD01000027.1"/>
</dbReference>
<dbReference type="OrthoDB" id="166000at2"/>
<dbReference type="EMBL" id="WVUD01000027">
    <property type="protein sequence ID" value="MYL84206.1"/>
    <property type="molecule type" value="Genomic_DNA"/>
</dbReference>
<dbReference type="AlphaFoldDB" id="A0A7C9INF8"/>
<accession>A0A7C9INF8</accession>
<dbReference type="Pfam" id="PF12675">
    <property type="entry name" value="DUF3795"/>
    <property type="match status" value="1"/>
</dbReference>